<protein>
    <submittedName>
        <fullName evidence="2">Uncharacterized protein</fullName>
    </submittedName>
</protein>
<comment type="caution">
    <text evidence="2">The sequence shown here is derived from an EMBL/GenBank/DDBJ whole genome shotgun (WGS) entry which is preliminary data.</text>
</comment>
<evidence type="ECO:0000256" key="1">
    <source>
        <dbReference type="SAM" id="Phobius"/>
    </source>
</evidence>
<feature type="transmembrane region" description="Helical" evidence="1">
    <location>
        <begin position="147"/>
        <end position="168"/>
    </location>
</feature>
<keyword evidence="1" id="KW-1133">Transmembrane helix</keyword>
<organism evidence="2 3">
    <name type="scientific">Vibrio mediterranei</name>
    <dbReference type="NCBI Taxonomy" id="689"/>
    <lineage>
        <taxon>Bacteria</taxon>
        <taxon>Pseudomonadati</taxon>
        <taxon>Pseudomonadota</taxon>
        <taxon>Gammaproteobacteria</taxon>
        <taxon>Vibrionales</taxon>
        <taxon>Vibrionaceae</taxon>
        <taxon>Vibrio</taxon>
    </lineage>
</organism>
<evidence type="ECO:0000313" key="3">
    <source>
        <dbReference type="Proteomes" id="UP000238163"/>
    </source>
</evidence>
<dbReference type="EMBL" id="NWTN01000007">
    <property type="protein sequence ID" value="PRQ67107.1"/>
    <property type="molecule type" value="Genomic_DNA"/>
</dbReference>
<keyword evidence="3" id="KW-1185">Reference proteome</keyword>
<sequence>MDIGYWTNNGIGKSEKKNFSHFYRMIGSSLIDKKSRYIVRKNSDYNLETELIRLLESNQDFDSAKPHFAVYHNKETDEGYIAIYISGRFLNTASMFPQPVKMTIENINKIVRMCEKLGGQLHEISDVSSKVEGSVRLKKVTLLDYKLVVLCLIISLSFIASLIFRSIYL</sequence>
<reference evidence="2 3" key="1">
    <citation type="submission" date="2018-03" db="EMBL/GenBank/DDBJ databases">
        <title>Genetic Diversity and Phenotypic Plasticity of AHL Mediated Quorum Sensing in Environmental Strains of Vibrio mediterranei.</title>
        <authorList>
            <person name="Lantoine F."/>
            <person name="Vouve F."/>
        </authorList>
    </citation>
    <scope>NUCLEOTIDE SEQUENCE [LARGE SCALE GENOMIC DNA]</scope>
    <source>
        <strain evidence="2 3">17LN0615E</strain>
    </source>
</reference>
<gene>
    <name evidence="2" type="ORF">COR51_13330</name>
</gene>
<dbReference type="Proteomes" id="UP000238163">
    <property type="component" value="Unassembled WGS sequence"/>
</dbReference>
<keyword evidence="1" id="KW-0812">Transmembrane</keyword>
<accession>A0ABX5DBM2</accession>
<keyword evidence="1" id="KW-0472">Membrane</keyword>
<evidence type="ECO:0000313" key="2">
    <source>
        <dbReference type="EMBL" id="PRQ67107.1"/>
    </source>
</evidence>
<proteinExistence type="predicted"/>
<dbReference type="RefSeq" id="WP_096442804.1">
    <property type="nucleotide sequence ID" value="NZ_NWTN01000007.1"/>
</dbReference>
<name>A0ABX5DBM2_9VIBR</name>